<reference evidence="9 12" key="2">
    <citation type="submission" date="2019-07" db="EMBL/GenBank/DDBJ databases">
        <title>Whole genome shotgun sequence of Myxococcus fulvus NBRC 100333.</title>
        <authorList>
            <person name="Hosoyama A."/>
            <person name="Uohara A."/>
            <person name="Ohji S."/>
            <person name="Ichikawa N."/>
        </authorList>
    </citation>
    <scope>NUCLEOTIDE SEQUENCE [LARGE SCALE GENOMIC DNA]</scope>
    <source>
        <strain evidence="9 12">NBRC 100333</strain>
    </source>
</reference>
<organism evidence="9 12">
    <name type="scientific">Myxococcus fulvus</name>
    <dbReference type="NCBI Taxonomy" id="33"/>
    <lineage>
        <taxon>Bacteria</taxon>
        <taxon>Pseudomonadati</taxon>
        <taxon>Myxococcota</taxon>
        <taxon>Myxococcia</taxon>
        <taxon>Myxococcales</taxon>
        <taxon>Cystobacterineae</taxon>
        <taxon>Myxococcaceae</taxon>
        <taxon>Myxococcus</taxon>
    </lineage>
</organism>
<comment type="caution">
    <text evidence="9">The sequence shown here is derived from an EMBL/GenBank/DDBJ whole genome shotgun (WGS) entry which is preliminary data.</text>
</comment>
<evidence type="ECO:0000313" key="11">
    <source>
        <dbReference type="Proteomes" id="UP000183760"/>
    </source>
</evidence>
<keyword evidence="5" id="KW-0378">Hydrolase</keyword>
<protein>
    <submittedName>
        <fullName evidence="10">Polyhydroxybutyrate depolymerase</fullName>
    </submittedName>
</protein>
<evidence type="ECO:0000256" key="1">
    <source>
        <dbReference type="ARBA" id="ARBA00004613"/>
    </source>
</evidence>
<evidence type="ECO:0000256" key="8">
    <source>
        <dbReference type="SAM" id="MobiDB-lite"/>
    </source>
</evidence>
<dbReference type="Pfam" id="PF00756">
    <property type="entry name" value="Esterase"/>
    <property type="match status" value="1"/>
</dbReference>
<evidence type="ECO:0000256" key="6">
    <source>
        <dbReference type="ARBA" id="ARBA00023277"/>
    </source>
</evidence>
<proteinExistence type="predicted"/>
<dbReference type="STRING" id="1334629.MFUL124B02_36590"/>
<dbReference type="InterPro" id="IPR000801">
    <property type="entry name" value="Esterase-like"/>
</dbReference>
<evidence type="ECO:0000256" key="2">
    <source>
        <dbReference type="ARBA" id="ARBA00022525"/>
    </source>
</evidence>
<reference evidence="10 11" key="1">
    <citation type="submission" date="2016-10" db="EMBL/GenBank/DDBJ databases">
        <authorList>
            <person name="Varghese N."/>
            <person name="Submissions S."/>
        </authorList>
    </citation>
    <scope>NUCLEOTIDE SEQUENCE [LARGE SCALE GENOMIC DNA]</scope>
    <source>
        <strain evidence="10 11">DSM 16525</strain>
    </source>
</reference>
<dbReference type="Gene3D" id="3.40.50.1820">
    <property type="entry name" value="alpha/beta hydrolase"/>
    <property type="match status" value="1"/>
</dbReference>
<dbReference type="GO" id="GO:0005576">
    <property type="term" value="C:extracellular region"/>
    <property type="evidence" value="ECO:0007669"/>
    <property type="project" value="UniProtKB-SubCell"/>
</dbReference>
<keyword evidence="7" id="KW-0624">Polysaccharide degradation</keyword>
<keyword evidence="11" id="KW-1185">Reference proteome</keyword>
<dbReference type="GO" id="GO:0045493">
    <property type="term" value="P:xylan catabolic process"/>
    <property type="evidence" value="ECO:0007669"/>
    <property type="project" value="UniProtKB-KW"/>
</dbReference>
<dbReference type="SUPFAM" id="SSF53474">
    <property type="entry name" value="alpha/beta-Hydrolases"/>
    <property type="match status" value="1"/>
</dbReference>
<dbReference type="InterPro" id="IPR029058">
    <property type="entry name" value="AB_hydrolase_fold"/>
</dbReference>
<dbReference type="PANTHER" id="PTHR38050">
    <property type="match status" value="1"/>
</dbReference>
<evidence type="ECO:0000256" key="4">
    <source>
        <dbReference type="ARBA" id="ARBA00022729"/>
    </source>
</evidence>
<keyword evidence="2" id="KW-0964">Secreted</keyword>
<dbReference type="PANTHER" id="PTHR38050:SF2">
    <property type="entry name" value="FERULOYL ESTERASE C-RELATED"/>
    <property type="match status" value="1"/>
</dbReference>
<keyword evidence="3" id="KW-0858">Xylan degradation</keyword>
<accession>A0A511SZM7</accession>
<dbReference type="OrthoDB" id="9767239at2"/>
<evidence type="ECO:0000313" key="9">
    <source>
        <dbReference type="EMBL" id="GEN07360.1"/>
    </source>
</evidence>
<dbReference type="Proteomes" id="UP000183760">
    <property type="component" value="Unassembled WGS sequence"/>
</dbReference>
<evidence type="ECO:0000256" key="7">
    <source>
        <dbReference type="ARBA" id="ARBA00023326"/>
    </source>
</evidence>
<feature type="region of interest" description="Disordered" evidence="8">
    <location>
        <begin position="17"/>
        <end position="62"/>
    </location>
</feature>
<dbReference type="InterPro" id="IPR043595">
    <property type="entry name" value="FaeB/C/D"/>
</dbReference>
<dbReference type="PROSITE" id="PS51257">
    <property type="entry name" value="PROKAR_LIPOPROTEIN"/>
    <property type="match status" value="1"/>
</dbReference>
<name>A0A511SZM7_MYXFU</name>
<dbReference type="AlphaFoldDB" id="A0A511SZM7"/>
<dbReference type="Proteomes" id="UP000321514">
    <property type="component" value="Unassembled WGS sequence"/>
</dbReference>
<gene>
    <name evidence="9" type="primary">lpqP</name>
    <name evidence="9" type="ORF">MFU01_23970</name>
    <name evidence="10" type="ORF">SAMN05443572_10422</name>
</gene>
<dbReference type="EMBL" id="BJXR01000023">
    <property type="protein sequence ID" value="GEN07360.1"/>
    <property type="molecule type" value="Genomic_DNA"/>
</dbReference>
<keyword evidence="6" id="KW-0119">Carbohydrate metabolism</keyword>
<evidence type="ECO:0000313" key="12">
    <source>
        <dbReference type="Proteomes" id="UP000321514"/>
    </source>
</evidence>
<comment type="subcellular location">
    <subcellularLocation>
        <location evidence="1">Secreted</location>
    </subcellularLocation>
</comment>
<sequence>MHRGPFPALLLLTALGCSSSPDTRPEPQAPPDAGTPVAEPQVPERTSCQGLSAGPGTHDWTVTHDGRERAYRVHVPPGYDATRPTPTVVAFHGYGSHPEQLERQTGLSTLADTEGFLVVYPRGLSAQELNDGPPPPLQDNTRGWNAGACCGSSQLSQVDDVGFVDAMMADLDTHVCVDPRRTFATGFSNGGFFSYRLACERAGRFAAVAPVSGMAPSSGCAPSRPVPVLHIHGTEDTVILYEGGSNIPFGRPYPSARDSVRGWAERNGCGGPEEQTYQRGNSTCVAFTGCAPESATASLCTVQGGNHTWPGSPVSSGNPTRDLDASLEAWRFFQGRPRP</sequence>
<evidence type="ECO:0000313" key="10">
    <source>
        <dbReference type="EMBL" id="SET95017.1"/>
    </source>
</evidence>
<evidence type="ECO:0000256" key="3">
    <source>
        <dbReference type="ARBA" id="ARBA00022651"/>
    </source>
</evidence>
<dbReference type="EMBL" id="FOIB01000004">
    <property type="protein sequence ID" value="SET95017.1"/>
    <property type="molecule type" value="Genomic_DNA"/>
</dbReference>
<dbReference type="RefSeq" id="WP_074953050.1">
    <property type="nucleotide sequence ID" value="NZ_BJXR01000023.1"/>
</dbReference>
<keyword evidence="4" id="KW-0732">Signal</keyword>
<evidence type="ECO:0000256" key="5">
    <source>
        <dbReference type="ARBA" id="ARBA00022801"/>
    </source>
</evidence>
<dbReference type="GO" id="GO:0030600">
    <property type="term" value="F:feruloyl esterase activity"/>
    <property type="evidence" value="ECO:0007669"/>
    <property type="project" value="InterPro"/>
</dbReference>